<keyword evidence="5 8" id="KW-0694">RNA-binding</keyword>
<feature type="region of interest" description="Disordered" evidence="9">
    <location>
        <begin position="1"/>
        <end position="30"/>
    </location>
</feature>
<dbReference type="Gene3D" id="3.30.1370.10">
    <property type="entry name" value="K Homology domain, type 1"/>
    <property type="match status" value="2"/>
</dbReference>
<feature type="domain" description="KRR1 small subunit processome component first KH" evidence="10">
    <location>
        <begin position="56"/>
        <end position="136"/>
    </location>
</feature>
<dbReference type="GO" id="GO:0032040">
    <property type="term" value="C:small-subunit processome"/>
    <property type="evidence" value="ECO:0007669"/>
    <property type="project" value="TreeGrafter"/>
</dbReference>
<keyword evidence="13" id="KW-1185">Reference proteome</keyword>
<proteinExistence type="inferred from homology"/>
<keyword evidence="7 8" id="KW-0687">Ribonucleoprotein</keyword>
<dbReference type="InterPro" id="IPR041174">
    <property type="entry name" value="KRR1-like_KH1"/>
</dbReference>
<feature type="domain" description="KRR1 small subunit processome component second KH" evidence="11">
    <location>
        <begin position="139"/>
        <end position="228"/>
    </location>
</feature>
<comment type="function">
    <text evidence="8">Required for 40S ribosome biogenesis. Involved in nucleolar processing of pre-18S ribosomal RNA and ribosome assembly.</text>
</comment>
<evidence type="ECO:0000256" key="2">
    <source>
        <dbReference type="ARBA" id="ARBA00009344"/>
    </source>
</evidence>
<comment type="subunit">
    <text evidence="8">Component of the ribosomal small subunit (SSU) processome.</text>
</comment>
<evidence type="ECO:0000313" key="12">
    <source>
        <dbReference type="EMBL" id="GMR59380.1"/>
    </source>
</evidence>
<feature type="region of interest" description="Disordered" evidence="9">
    <location>
        <begin position="303"/>
        <end position="342"/>
    </location>
</feature>
<keyword evidence="6 8" id="KW-0539">Nucleus</keyword>
<organism evidence="12 13">
    <name type="scientific">Pristionchus mayeri</name>
    <dbReference type="NCBI Taxonomy" id="1317129"/>
    <lineage>
        <taxon>Eukaryota</taxon>
        <taxon>Metazoa</taxon>
        <taxon>Ecdysozoa</taxon>
        <taxon>Nematoda</taxon>
        <taxon>Chromadorea</taxon>
        <taxon>Rhabditida</taxon>
        <taxon>Rhabditina</taxon>
        <taxon>Diplogasteromorpha</taxon>
        <taxon>Diplogasteroidea</taxon>
        <taxon>Neodiplogasteridae</taxon>
        <taxon>Pristionchus</taxon>
    </lineage>
</organism>
<keyword evidence="4 8" id="KW-0698">rRNA processing</keyword>
<comment type="caution">
    <text evidence="12">The sequence shown here is derived from an EMBL/GenBank/DDBJ whole genome shotgun (WGS) entry which is preliminary data.</text>
</comment>
<dbReference type="GO" id="GO:0003723">
    <property type="term" value="F:RNA binding"/>
    <property type="evidence" value="ECO:0007669"/>
    <property type="project" value="UniProtKB-KW"/>
</dbReference>
<protein>
    <recommendedName>
        <fullName evidence="8">KRR1 small subunit processome component</fullName>
    </recommendedName>
    <alternativeName>
        <fullName evidence="8">KRR-R motif-containing protein 1</fullName>
    </alternativeName>
</protein>
<dbReference type="CDD" id="cd22394">
    <property type="entry name" value="KH-I_KRR1_rpt2"/>
    <property type="match status" value="1"/>
</dbReference>
<dbReference type="PANTHER" id="PTHR12581">
    <property type="entry name" value="HIV-1 REV BINDING PROTEIN 2, 3"/>
    <property type="match status" value="1"/>
</dbReference>
<evidence type="ECO:0000259" key="10">
    <source>
        <dbReference type="Pfam" id="PF17903"/>
    </source>
</evidence>
<evidence type="ECO:0000256" key="1">
    <source>
        <dbReference type="ARBA" id="ARBA00004604"/>
    </source>
</evidence>
<evidence type="ECO:0000256" key="9">
    <source>
        <dbReference type="SAM" id="MobiDB-lite"/>
    </source>
</evidence>
<evidence type="ECO:0000313" key="13">
    <source>
        <dbReference type="Proteomes" id="UP001328107"/>
    </source>
</evidence>
<evidence type="ECO:0000256" key="7">
    <source>
        <dbReference type="ARBA" id="ARBA00023274"/>
    </source>
</evidence>
<evidence type="ECO:0000256" key="4">
    <source>
        <dbReference type="ARBA" id="ARBA00022552"/>
    </source>
</evidence>
<feature type="compositionally biased region" description="Basic residues" evidence="9">
    <location>
        <begin position="257"/>
        <end position="266"/>
    </location>
</feature>
<evidence type="ECO:0000256" key="3">
    <source>
        <dbReference type="ARBA" id="ARBA00022517"/>
    </source>
</evidence>
<dbReference type="InterPro" id="IPR048549">
    <property type="entry name" value="KRR1-like_KH2_euk"/>
</dbReference>
<dbReference type="InterPro" id="IPR024166">
    <property type="entry name" value="rRNA_assembly_KRR1"/>
</dbReference>
<sequence>MGKKNKAADLDESDKNEEKPTSSSTAASFGAQKDPTWWDIATFSKEDNKNGLVSESSFSILFPKYREKYIRESWPLIEKAFGDHNLKAELDLLEGTATVRSTRKTWDPYIIIKARDVLKLMARSVPYEQAVRVLQDDISCEIIKISSMVANKERFIKRRARLVGNDGATLKAIELLTQCYICIQGGTVAAVGPFSGLKQVSSIVIDCMNNIHPIYNIKTMMIKRELAKNEKLKDESWDRFLPKFKKKVQAAATTRDAKKKKAARWKSKGEYTPFPPRQQPRKVDLQLESGEFFLNEKQRVAEKRRKKWEQQGEKTSQRNKERAAAFVAPEEKTKTKTTEKRAAQEVDLAKLKSKVKKAKIEMA</sequence>
<dbReference type="Pfam" id="PF17903">
    <property type="entry name" value="KH_KRR1_1st"/>
    <property type="match status" value="1"/>
</dbReference>
<dbReference type="EMBL" id="BTRK01000006">
    <property type="protein sequence ID" value="GMR59380.1"/>
    <property type="molecule type" value="Genomic_DNA"/>
</dbReference>
<dbReference type="CDD" id="cd22393">
    <property type="entry name" value="KH-I_KRR1_rpt1"/>
    <property type="match status" value="1"/>
</dbReference>
<dbReference type="InterPro" id="IPR048550">
    <property type="entry name" value="KRR1-like_KH1_euk"/>
</dbReference>
<dbReference type="Pfam" id="PF21800">
    <property type="entry name" value="KH_KRR1_2nd"/>
    <property type="match status" value="1"/>
</dbReference>
<comment type="similarity">
    <text evidence="2 8">Belongs to the KRR1 family.</text>
</comment>
<comment type="subcellular location">
    <subcellularLocation>
        <location evidence="1 8">Nucleus</location>
        <location evidence="1 8">Nucleolus</location>
    </subcellularLocation>
</comment>
<gene>
    <name evidence="12" type="ORF">PMAYCL1PPCAC_29575</name>
</gene>
<dbReference type="InterPro" id="IPR048548">
    <property type="entry name" value="KRR1-like_KH2"/>
</dbReference>
<evidence type="ECO:0000256" key="8">
    <source>
        <dbReference type="PIRNR" id="PIRNR006515"/>
    </source>
</evidence>
<evidence type="ECO:0000256" key="5">
    <source>
        <dbReference type="ARBA" id="ARBA00022884"/>
    </source>
</evidence>
<reference evidence="13" key="1">
    <citation type="submission" date="2022-10" db="EMBL/GenBank/DDBJ databases">
        <title>Genome assembly of Pristionchus species.</title>
        <authorList>
            <person name="Yoshida K."/>
            <person name="Sommer R.J."/>
        </authorList>
    </citation>
    <scope>NUCLEOTIDE SEQUENCE [LARGE SCALE GENOMIC DNA]</scope>
    <source>
        <strain evidence="13">RS5460</strain>
    </source>
</reference>
<keyword evidence="3 8" id="KW-0690">Ribosome biogenesis</keyword>
<dbReference type="InterPro" id="IPR036612">
    <property type="entry name" value="KH_dom_type_1_sf"/>
</dbReference>
<dbReference type="PANTHER" id="PTHR12581:SF0">
    <property type="entry name" value="KRR1 SMALL SUBUNIT PROCESSOME COMPONENT HOMOLOG"/>
    <property type="match status" value="1"/>
</dbReference>
<dbReference type="SUPFAM" id="SSF54791">
    <property type="entry name" value="Eukaryotic type KH-domain (KH-domain type I)"/>
    <property type="match status" value="1"/>
</dbReference>
<evidence type="ECO:0000256" key="6">
    <source>
        <dbReference type="ARBA" id="ARBA00023242"/>
    </source>
</evidence>
<dbReference type="FunFam" id="3.30.1370.10:FF:000014">
    <property type="entry name" value="KRR1 small subunit processome component"/>
    <property type="match status" value="1"/>
</dbReference>
<accession>A0AAN5DC08</accession>
<dbReference type="GO" id="GO:0006364">
    <property type="term" value="P:rRNA processing"/>
    <property type="evidence" value="ECO:0007669"/>
    <property type="project" value="UniProtKB-KW"/>
</dbReference>
<dbReference type="AlphaFoldDB" id="A0AAN5DC08"/>
<dbReference type="Proteomes" id="UP001328107">
    <property type="component" value="Unassembled WGS sequence"/>
</dbReference>
<evidence type="ECO:0000259" key="11">
    <source>
        <dbReference type="Pfam" id="PF21800"/>
    </source>
</evidence>
<feature type="compositionally biased region" description="Basic and acidic residues" evidence="9">
    <location>
        <begin position="308"/>
        <end position="342"/>
    </location>
</feature>
<dbReference type="PIRSF" id="PIRSF006515">
    <property type="entry name" value="KRR1"/>
    <property type="match status" value="1"/>
</dbReference>
<name>A0AAN5DC08_9BILA</name>
<feature type="region of interest" description="Disordered" evidence="9">
    <location>
        <begin position="251"/>
        <end position="279"/>
    </location>
</feature>